<evidence type="ECO:0000313" key="2">
    <source>
        <dbReference type="EMBL" id="ALR21003.1"/>
    </source>
</evidence>
<accession>A0A0S3F038</accession>
<dbReference type="Proteomes" id="UP000056968">
    <property type="component" value="Chromosome"/>
</dbReference>
<name>A0A0S3F038_9SPHN</name>
<proteinExistence type="predicted"/>
<feature type="region of interest" description="Disordered" evidence="1">
    <location>
        <begin position="1"/>
        <end position="70"/>
    </location>
</feature>
<protein>
    <submittedName>
        <fullName evidence="2">Uncharacterized protein</fullName>
    </submittedName>
</protein>
<dbReference type="EMBL" id="CP013264">
    <property type="protein sequence ID" value="ALR21003.1"/>
    <property type="molecule type" value="Genomic_DNA"/>
</dbReference>
<dbReference type="OrthoDB" id="9809969at2"/>
<evidence type="ECO:0000256" key="1">
    <source>
        <dbReference type="SAM" id="MobiDB-lite"/>
    </source>
</evidence>
<keyword evidence="3" id="KW-1185">Reference proteome</keyword>
<reference evidence="2 3" key="1">
    <citation type="submission" date="2015-11" db="EMBL/GenBank/DDBJ databases">
        <title>A Two-component Flavoprotein Monooxygenase System MeaXY Responsible for para-Hydroxylation of 2-Methyl-6-ethylaniline and 2,6-Diethylaniline in Sphingobium baderi DE-13.</title>
        <authorList>
            <person name="Cheng M."/>
            <person name="Meng Q."/>
            <person name="Yang Y."/>
            <person name="Chu C."/>
            <person name="Yan X."/>
            <person name="He J."/>
            <person name="Li S."/>
        </authorList>
    </citation>
    <scope>NUCLEOTIDE SEQUENCE [LARGE SCALE GENOMIC DNA]</scope>
    <source>
        <strain evidence="2 3">DE-13</strain>
    </source>
</reference>
<dbReference type="KEGG" id="sbd:ATN00_12520"/>
<dbReference type="AlphaFoldDB" id="A0A0S3F038"/>
<sequence>MTDDEHRLLGLREKKPAPLSWHAARRGPEGAAADRGALGPPHHPQRARAGCGYAGDGRPDDDHLSGVQSPVQSAGRYALRRHVSISFSTALGPNFVTRIGLKPQKPRIWPRPARRVAVDHWNTDNFHVHILVRGVAETGEHLVIGRDYIRQGNHARSRCGGAETG</sequence>
<evidence type="ECO:0000313" key="3">
    <source>
        <dbReference type="Proteomes" id="UP000056968"/>
    </source>
</evidence>
<feature type="compositionally biased region" description="Basic and acidic residues" evidence="1">
    <location>
        <begin position="1"/>
        <end position="16"/>
    </location>
</feature>
<dbReference type="RefSeq" id="WP_062065079.1">
    <property type="nucleotide sequence ID" value="NZ_CP013264.1"/>
</dbReference>
<organism evidence="2 3">
    <name type="scientific">Sphingobium baderi</name>
    <dbReference type="NCBI Taxonomy" id="1332080"/>
    <lineage>
        <taxon>Bacteria</taxon>
        <taxon>Pseudomonadati</taxon>
        <taxon>Pseudomonadota</taxon>
        <taxon>Alphaproteobacteria</taxon>
        <taxon>Sphingomonadales</taxon>
        <taxon>Sphingomonadaceae</taxon>
        <taxon>Sphingobium</taxon>
    </lineage>
</organism>
<gene>
    <name evidence="2" type="ORF">ATN00_12520</name>
</gene>
<dbReference type="STRING" id="1332080.ATN00_12520"/>